<reference evidence="1" key="1">
    <citation type="submission" date="2014-05" db="EMBL/GenBank/DDBJ databases">
        <authorList>
            <person name="Chronopoulou M."/>
        </authorList>
    </citation>
    <scope>NUCLEOTIDE SEQUENCE</scope>
    <source>
        <tissue evidence="1">Whole organism</tissue>
    </source>
</reference>
<accession>A0A0K2TQY9</accession>
<evidence type="ECO:0000313" key="1">
    <source>
        <dbReference type="EMBL" id="CDW28092.1"/>
    </source>
</evidence>
<proteinExistence type="predicted"/>
<sequence>MILFTTHENCKFFNLRYLHSSLVSICTKLLLTDNIQYVISSEIYRRVFFFTII</sequence>
<dbReference type="EMBL" id="HACA01010731">
    <property type="protein sequence ID" value="CDW28092.1"/>
    <property type="molecule type" value="Transcribed_RNA"/>
</dbReference>
<organism evidence="1">
    <name type="scientific">Lepeophtheirus salmonis</name>
    <name type="common">Salmon louse</name>
    <name type="synonym">Caligus salmonis</name>
    <dbReference type="NCBI Taxonomy" id="72036"/>
    <lineage>
        <taxon>Eukaryota</taxon>
        <taxon>Metazoa</taxon>
        <taxon>Ecdysozoa</taxon>
        <taxon>Arthropoda</taxon>
        <taxon>Crustacea</taxon>
        <taxon>Multicrustacea</taxon>
        <taxon>Hexanauplia</taxon>
        <taxon>Copepoda</taxon>
        <taxon>Siphonostomatoida</taxon>
        <taxon>Caligidae</taxon>
        <taxon>Lepeophtheirus</taxon>
    </lineage>
</organism>
<dbReference type="AlphaFoldDB" id="A0A0K2TQY9"/>
<protein>
    <submittedName>
        <fullName evidence="1">Uncharacterized protein</fullName>
    </submittedName>
</protein>
<name>A0A0K2TQY9_LEPSM</name>